<proteinExistence type="predicted"/>
<feature type="transmembrane region" description="Helical" evidence="1">
    <location>
        <begin position="14"/>
        <end position="32"/>
    </location>
</feature>
<keyword evidence="1" id="KW-0812">Transmembrane</keyword>
<accession>A0A484TAE5</accession>
<evidence type="ECO:0000313" key="2">
    <source>
        <dbReference type="EMBL" id="VFR34663.1"/>
    </source>
</evidence>
<evidence type="ECO:0000256" key="1">
    <source>
        <dbReference type="SAM" id="Phobius"/>
    </source>
</evidence>
<protein>
    <submittedName>
        <fullName evidence="3">Inner membrane protein</fullName>
    </submittedName>
</protein>
<dbReference type="EMBL" id="CAADIJ010000011">
    <property type="protein sequence ID" value="VFR70339.1"/>
    <property type="molecule type" value="Genomic_DNA"/>
</dbReference>
<keyword evidence="1" id="KW-0472">Membrane</keyword>
<dbReference type="EMBL" id="CAADIC010000019">
    <property type="protein sequence ID" value="VFR34663.1"/>
    <property type="molecule type" value="Genomic_DNA"/>
</dbReference>
<reference evidence="3" key="1">
    <citation type="submission" date="2019-03" db="EMBL/GenBank/DDBJ databases">
        <authorList>
            <person name="Danneels B."/>
        </authorList>
    </citation>
    <scope>NUCLEOTIDE SEQUENCE</scope>
</reference>
<keyword evidence="1" id="KW-1133">Transmembrane helix</keyword>
<dbReference type="EMBL" id="CAADIL010000016">
    <property type="protein sequence ID" value="VFR72182.1"/>
    <property type="molecule type" value="Genomic_DNA"/>
</dbReference>
<organism evidence="3">
    <name type="scientific">plant metagenome</name>
    <dbReference type="NCBI Taxonomy" id="1297885"/>
    <lineage>
        <taxon>unclassified sequences</taxon>
        <taxon>metagenomes</taxon>
        <taxon>organismal metagenomes</taxon>
    </lineage>
</organism>
<dbReference type="AlphaFoldDB" id="A0A484TAE5"/>
<dbReference type="Pfam" id="PF13272">
    <property type="entry name" value="Holin_2-3"/>
    <property type="match status" value="1"/>
</dbReference>
<feature type="transmembrane region" description="Helical" evidence="1">
    <location>
        <begin position="95"/>
        <end position="117"/>
    </location>
</feature>
<name>A0A484TAE5_9ZZZZ</name>
<evidence type="ECO:0000313" key="4">
    <source>
        <dbReference type="EMBL" id="VFR72182.1"/>
    </source>
</evidence>
<dbReference type="InterPro" id="IPR025140">
    <property type="entry name" value="Holin_2-3"/>
</dbReference>
<gene>
    <name evidence="2" type="ORF">ANDA3_3756</name>
    <name evidence="4" type="ORF">DAR2_3606</name>
    <name evidence="3" type="ORF">DAR3_4170</name>
</gene>
<evidence type="ECO:0000313" key="3">
    <source>
        <dbReference type="EMBL" id="VFR70339.1"/>
    </source>
</evidence>
<sequence length="119" mass="12959">MSDSVPFYRRFPRLTTWLIAAAVLGAILAIIAPAQLPVVAYKMSLVLLAGVAGYWLDRTLFPYARPADFLVQDWRCGPWKGPARVHHPVADGYELVFAAAMLRRAVVVAAVVLAVALGL</sequence>